<dbReference type="InterPro" id="IPR013083">
    <property type="entry name" value="Znf_RING/FYVE/PHD"/>
</dbReference>
<keyword evidence="2" id="KW-1185">Reference proteome</keyword>
<protein>
    <recommendedName>
        <fullName evidence="3">Zinc finger C3HC4 RING-type domain-containing protein</fullName>
    </recommendedName>
</protein>
<dbReference type="RefSeq" id="XP_007765380.1">
    <property type="nucleotide sequence ID" value="XM_007767190.1"/>
</dbReference>
<dbReference type="KEGG" id="cput:CONPUDRAFT_70690"/>
<comment type="caution">
    <text evidence="1">The sequence shown here is derived from an EMBL/GenBank/DDBJ whole genome shotgun (WGS) entry which is preliminary data.</text>
</comment>
<sequence>MSDLAYSHSLPSFRGENLSADGPLASLSGDAAWVLVGEDHAAGQLADNDVPVTVEALEDFEVVSKSIVTTHNSSNPSSDSVTLTEVSLRNCGHSMCHDCYLSMIYTATRDYVATRTNLILPHHQEGNPGPNVMNDIIAFSAHALRDAGLPQPELRCPCCRTCITVRPIPNITLRSMVEEAKSVVSKTTDM</sequence>
<evidence type="ECO:0000313" key="1">
    <source>
        <dbReference type="EMBL" id="EIW83731.1"/>
    </source>
</evidence>
<dbReference type="Gene3D" id="3.30.40.10">
    <property type="entry name" value="Zinc/RING finger domain, C3HC4 (zinc finger)"/>
    <property type="match status" value="1"/>
</dbReference>
<gene>
    <name evidence="1" type="ORF">CONPUDRAFT_70690</name>
</gene>
<evidence type="ECO:0008006" key="3">
    <source>
        <dbReference type="Google" id="ProtNLM"/>
    </source>
</evidence>
<reference evidence="2" key="1">
    <citation type="journal article" date="2012" name="Science">
        <title>The Paleozoic origin of enzymatic lignin decomposition reconstructed from 31 fungal genomes.</title>
        <authorList>
            <person name="Floudas D."/>
            <person name="Binder M."/>
            <person name="Riley R."/>
            <person name="Barry K."/>
            <person name="Blanchette R.A."/>
            <person name="Henrissat B."/>
            <person name="Martinez A.T."/>
            <person name="Otillar R."/>
            <person name="Spatafora J.W."/>
            <person name="Yadav J.S."/>
            <person name="Aerts A."/>
            <person name="Benoit I."/>
            <person name="Boyd A."/>
            <person name="Carlson A."/>
            <person name="Copeland A."/>
            <person name="Coutinho P.M."/>
            <person name="de Vries R.P."/>
            <person name="Ferreira P."/>
            <person name="Findley K."/>
            <person name="Foster B."/>
            <person name="Gaskell J."/>
            <person name="Glotzer D."/>
            <person name="Gorecki P."/>
            <person name="Heitman J."/>
            <person name="Hesse C."/>
            <person name="Hori C."/>
            <person name="Igarashi K."/>
            <person name="Jurgens J.A."/>
            <person name="Kallen N."/>
            <person name="Kersten P."/>
            <person name="Kohler A."/>
            <person name="Kuees U."/>
            <person name="Kumar T.K.A."/>
            <person name="Kuo A."/>
            <person name="LaButti K."/>
            <person name="Larrondo L.F."/>
            <person name="Lindquist E."/>
            <person name="Ling A."/>
            <person name="Lombard V."/>
            <person name="Lucas S."/>
            <person name="Lundell T."/>
            <person name="Martin R."/>
            <person name="McLaughlin D.J."/>
            <person name="Morgenstern I."/>
            <person name="Morin E."/>
            <person name="Murat C."/>
            <person name="Nagy L.G."/>
            <person name="Nolan M."/>
            <person name="Ohm R.A."/>
            <person name="Patyshakuliyeva A."/>
            <person name="Rokas A."/>
            <person name="Ruiz-Duenas F.J."/>
            <person name="Sabat G."/>
            <person name="Salamov A."/>
            <person name="Samejima M."/>
            <person name="Schmutz J."/>
            <person name="Slot J.C."/>
            <person name="St John F."/>
            <person name="Stenlid J."/>
            <person name="Sun H."/>
            <person name="Sun S."/>
            <person name="Syed K."/>
            <person name="Tsang A."/>
            <person name="Wiebenga A."/>
            <person name="Young D."/>
            <person name="Pisabarro A."/>
            <person name="Eastwood D.C."/>
            <person name="Martin F."/>
            <person name="Cullen D."/>
            <person name="Grigoriev I.V."/>
            <person name="Hibbett D.S."/>
        </authorList>
    </citation>
    <scope>NUCLEOTIDE SEQUENCE [LARGE SCALE GENOMIC DNA]</scope>
    <source>
        <strain evidence="2">RWD-64-598 SS2</strain>
    </source>
</reference>
<evidence type="ECO:0000313" key="2">
    <source>
        <dbReference type="Proteomes" id="UP000053558"/>
    </source>
</evidence>
<proteinExistence type="predicted"/>
<organism evidence="1 2">
    <name type="scientific">Coniophora puteana (strain RWD-64-598)</name>
    <name type="common">Brown rot fungus</name>
    <dbReference type="NCBI Taxonomy" id="741705"/>
    <lineage>
        <taxon>Eukaryota</taxon>
        <taxon>Fungi</taxon>
        <taxon>Dikarya</taxon>
        <taxon>Basidiomycota</taxon>
        <taxon>Agaricomycotina</taxon>
        <taxon>Agaricomycetes</taxon>
        <taxon>Agaricomycetidae</taxon>
        <taxon>Boletales</taxon>
        <taxon>Coniophorineae</taxon>
        <taxon>Coniophoraceae</taxon>
        <taxon>Coniophora</taxon>
    </lineage>
</organism>
<dbReference type="EMBL" id="JH711575">
    <property type="protein sequence ID" value="EIW83731.1"/>
    <property type="molecule type" value="Genomic_DNA"/>
</dbReference>
<name>A0A5M3MYR0_CONPW</name>
<dbReference type="GeneID" id="19208844"/>
<accession>A0A5M3MYR0</accession>
<dbReference type="AlphaFoldDB" id="A0A5M3MYR0"/>
<dbReference type="Proteomes" id="UP000053558">
    <property type="component" value="Unassembled WGS sequence"/>
</dbReference>